<name>A0ABD1YEU3_9MARC</name>
<dbReference type="InterPro" id="IPR010987">
    <property type="entry name" value="Glutathione-S-Trfase_C-like"/>
</dbReference>
<organism evidence="8 9">
    <name type="scientific">Riccia fluitans</name>
    <dbReference type="NCBI Taxonomy" id="41844"/>
    <lineage>
        <taxon>Eukaryota</taxon>
        <taxon>Viridiplantae</taxon>
        <taxon>Streptophyta</taxon>
        <taxon>Embryophyta</taxon>
        <taxon>Marchantiophyta</taxon>
        <taxon>Marchantiopsida</taxon>
        <taxon>Marchantiidae</taxon>
        <taxon>Marchantiales</taxon>
        <taxon>Ricciaceae</taxon>
        <taxon>Riccia</taxon>
    </lineage>
</organism>
<dbReference type="InterPro" id="IPR005955">
    <property type="entry name" value="GST_Zeta"/>
</dbReference>
<dbReference type="PANTHER" id="PTHR42673">
    <property type="entry name" value="MALEYLACETOACETATE ISOMERASE"/>
    <property type="match status" value="1"/>
</dbReference>
<evidence type="ECO:0008006" key="10">
    <source>
        <dbReference type="Google" id="ProtNLM"/>
    </source>
</evidence>
<dbReference type="Gene3D" id="1.20.1050.10">
    <property type="match status" value="1"/>
</dbReference>
<dbReference type="PROSITE" id="PS50405">
    <property type="entry name" value="GST_CTER"/>
    <property type="match status" value="1"/>
</dbReference>
<dbReference type="CDD" id="cd03191">
    <property type="entry name" value="GST_C_Zeta"/>
    <property type="match status" value="1"/>
</dbReference>
<dbReference type="AlphaFoldDB" id="A0ABD1YEU3"/>
<protein>
    <recommendedName>
        <fullName evidence="10">Maleylacetoacetate isomerase</fullName>
    </recommendedName>
</protein>
<evidence type="ECO:0000256" key="1">
    <source>
        <dbReference type="ARBA" id="ARBA00010007"/>
    </source>
</evidence>
<dbReference type="InterPro" id="IPR040079">
    <property type="entry name" value="Glutathione_S-Trfase"/>
</dbReference>
<comment type="similarity">
    <text evidence="1">Belongs to the GST superfamily. Zeta family.</text>
</comment>
<feature type="compositionally biased region" description="Basic and acidic residues" evidence="5">
    <location>
        <begin position="12"/>
        <end position="24"/>
    </location>
</feature>
<feature type="region of interest" description="Disordered" evidence="5">
    <location>
        <begin position="256"/>
        <end position="298"/>
    </location>
</feature>
<dbReference type="NCBIfam" id="TIGR01262">
    <property type="entry name" value="maiA"/>
    <property type="match status" value="1"/>
</dbReference>
<dbReference type="Pfam" id="PF13409">
    <property type="entry name" value="GST_N_2"/>
    <property type="match status" value="1"/>
</dbReference>
<sequence length="424" mass="48161">MILSEQRISARQKLEDMAEPGKEDGGKADFERIVFHSFCHSSCSWRIRLALGLKGIPFELKTWNLSAGEHLSEEFKQVSPLQMVPALEVDGDVLVDSLAIMEYLEEMFPEKPLLPSDRKKRAAVRGVVNIIASAIQPLQNLRVLQGIQKLGGPEARLEWAQQWIANGFTALESILAKTSGKYCFGDEITLADVVLIPQMNNADRHKVDLSPFPTLVRIRDGLYELELVQNSAPEKQPDFTKPTETDVVETRMVLHRAGKDHDEISQSEDDDCLEMQPHEPQSGNSHSSRTEHTKEAKKHFDRYVIDSGDSKHKEMARCKYCHREFVYNSTRMSQHLLGAKDSRNYVQTKACGAAPVDVVENLRRLTPGKFSSIRRPQKYQRVAVVDETAERSLFSKQEREEIVRLVQLQLRQEQVVEIVESKSA</sequence>
<evidence type="ECO:0000313" key="9">
    <source>
        <dbReference type="Proteomes" id="UP001605036"/>
    </source>
</evidence>
<dbReference type="InterPro" id="IPR004046">
    <property type="entry name" value="GST_C"/>
</dbReference>
<accession>A0ABD1YEU3</accession>
<keyword evidence="2" id="KW-0479">Metal-binding</keyword>
<evidence type="ECO:0000313" key="8">
    <source>
        <dbReference type="EMBL" id="KAL2624202.1"/>
    </source>
</evidence>
<dbReference type="Gene3D" id="3.40.30.10">
    <property type="entry name" value="Glutaredoxin"/>
    <property type="match status" value="1"/>
</dbReference>
<evidence type="ECO:0000256" key="5">
    <source>
        <dbReference type="SAM" id="MobiDB-lite"/>
    </source>
</evidence>
<dbReference type="InterPro" id="IPR003656">
    <property type="entry name" value="Znf_BED"/>
</dbReference>
<feature type="domain" description="GST N-terminal" evidence="6">
    <location>
        <begin position="31"/>
        <end position="112"/>
    </location>
</feature>
<evidence type="ECO:0000256" key="3">
    <source>
        <dbReference type="ARBA" id="ARBA00022771"/>
    </source>
</evidence>
<dbReference type="SUPFAM" id="SSF52833">
    <property type="entry name" value="Thioredoxin-like"/>
    <property type="match status" value="1"/>
</dbReference>
<dbReference type="SUPFAM" id="SSF47616">
    <property type="entry name" value="GST C-terminal domain-like"/>
    <property type="match status" value="1"/>
</dbReference>
<dbReference type="InterPro" id="IPR036282">
    <property type="entry name" value="Glutathione-S-Trfase_C_sf"/>
</dbReference>
<dbReference type="InterPro" id="IPR036249">
    <property type="entry name" value="Thioredoxin-like_sf"/>
</dbReference>
<dbReference type="FunFam" id="1.20.1050.10:FF:000010">
    <property type="entry name" value="Maleylacetoacetate isomerase isoform 1"/>
    <property type="match status" value="1"/>
</dbReference>
<evidence type="ECO:0000259" key="7">
    <source>
        <dbReference type="PROSITE" id="PS50405"/>
    </source>
</evidence>
<reference evidence="8 9" key="1">
    <citation type="submission" date="2024-09" db="EMBL/GenBank/DDBJ databases">
        <title>Chromosome-scale assembly of Riccia fluitans.</title>
        <authorList>
            <person name="Paukszto L."/>
            <person name="Sawicki J."/>
            <person name="Karawczyk K."/>
            <person name="Piernik-Szablinska J."/>
            <person name="Szczecinska M."/>
            <person name="Mazdziarz M."/>
        </authorList>
    </citation>
    <scope>NUCLEOTIDE SEQUENCE [LARGE SCALE GENOMIC DNA]</scope>
    <source>
        <strain evidence="8">Rf_01</strain>
        <tissue evidence="8">Aerial parts of the thallus</tissue>
    </source>
</reference>
<evidence type="ECO:0000256" key="2">
    <source>
        <dbReference type="ARBA" id="ARBA00022723"/>
    </source>
</evidence>
<keyword evidence="9" id="KW-1185">Reference proteome</keyword>
<dbReference type="GO" id="GO:0008270">
    <property type="term" value="F:zinc ion binding"/>
    <property type="evidence" value="ECO:0007669"/>
    <property type="project" value="UniProtKB-KW"/>
</dbReference>
<comment type="caution">
    <text evidence="8">The sequence shown here is derived from an EMBL/GenBank/DDBJ whole genome shotgun (WGS) entry which is preliminary data.</text>
</comment>
<evidence type="ECO:0000259" key="6">
    <source>
        <dbReference type="PROSITE" id="PS50404"/>
    </source>
</evidence>
<dbReference type="SFLD" id="SFLDS00019">
    <property type="entry name" value="Glutathione_Transferase_(cytos"/>
    <property type="match status" value="1"/>
</dbReference>
<feature type="domain" description="GST C-terminal" evidence="7">
    <location>
        <begin position="117"/>
        <end position="239"/>
    </location>
</feature>
<keyword evidence="4" id="KW-0862">Zinc</keyword>
<dbReference type="Pfam" id="PF02892">
    <property type="entry name" value="zf-BED"/>
    <property type="match status" value="1"/>
</dbReference>
<proteinExistence type="inferred from homology"/>
<keyword evidence="3" id="KW-0863">Zinc-finger</keyword>
<gene>
    <name evidence="8" type="ORF">R1flu_008447</name>
</gene>
<dbReference type="PROSITE" id="PS50404">
    <property type="entry name" value="GST_NTER"/>
    <property type="match status" value="1"/>
</dbReference>
<evidence type="ECO:0000256" key="4">
    <source>
        <dbReference type="ARBA" id="ARBA00022833"/>
    </source>
</evidence>
<dbReference type="InterPro" id="IPR004045">
    <property type="entry name" value="Glutathione_S-Trfase_N"/>
</dbReference>
<dbReference type="PANTHER" id="PTHR42673:SF4">
    <property type="entry name" value="MALEYLACETOACETATE ISOMERASE"/>
    <property type="match status" value="1"/>
</dbReference>
<feature type="region of interest" description="Disordered" evidence="5">
    <location>
        <begin position="1"/>
        <end position="24"/>
    </location>
</feature>
<dbReference type="EMBL" id="JBHFFA010000005">
    <property type="protein sequence ID" value="KAL2624202.1"/>
    <property type="molecule type" value="Genomic_DNA"/>
</dbReference>
<dbReference type="Proteomes" id="UP001605036">
    <property type="component" value="Unassembled WGS sequence"/>
</dbReference>
<dbReference type="SFLD" id="SFLDG00358">
    <property type="entry name" value="Main_(cytGST)"/>
    <property type="match status" value="1"/>
</dbReference>
<dbReference type="Pfam" id="PF14497">
    <property type="entry name" value="GST_C_3"/>
    <property type="match status" value="1"/>
</dbReference>
<dbReference type="InterPro" id="IPR034330">
    <property type="entry name" value="GST_Zeta_C"/>
</dbReference>